<feature type="transmembrane region" description="Helical" evidence="2">
    <location>
        <begin position="32"/>
        <end position="54"/>
    </location>
</feature>
<dbReference type="EMBL" id="CP115300">
    <property type="protein sequence ID" value="WBO69519.1"/>
    <property type="molecule type" value="Genomic_DNA"/>
</dbReference>
<evidence type="ECO:0000256" key="1">
    <source>
        <dbReference type="SAM" id="MobiDB-lite"/>
    </source>
</evidence>
<evidence type="ECO:0000313" key="3">
    <source>
        <dbReference type="EMBL" id="WBO69519.1"/>
    </source>
</evidence>
<organism evidence="3 4">
    <name type="scientific">Streptomyces camelliae</name>
    <dbReference type="NCBI Taxonomy" id="3004093"/>
    <lineage>
        <taxon>Bacteria</taxon>
        <taxon>Bacillati</taxon>
        <taxon>Actinomycetota</taxon>
        <taxon>Actinomycetes</taxon>
        <taxon>Kitasatosporales</taxon>
        <taxon>Streptomycetaceae</taxon>
        <taxon>Streptomyces</taxon>
    </lineage>
</organism>
<protein>
    <recommendedName>
        <fullName evidence="5">ABC transporter permease</fullName>
    </recommendedName>
</protein>
<dbReference type="Proteomes" id="UP001212326">
    <property type="component" value="Chromosome"/>
</dbReference>
<keyword evidence="2" id="KW-0812">Transmembrane</keyword>
<sequence>MSTDSAGGGEGPLPGPGARFGAWLRRHGPETLVGSLLVTVAGTVISALLTSAIGGGDAGGRYGRTAADRRTDSRGRDRVGHARLFRGRM</sequence>
<feature type="compositionally biased region" description="Basic and acidic residues" evidence="1">
    <location>
        <begin position="66"/>
        <end position="80"/>
    </location>
</feature>
<feature type="compositionally biased region" description="Gly residues" evidence="1">
    <location>
        <begin position="1"/>
        <end position="12"/>
    </location>
</feature>
<feature type="region of interest" description="Disordered" evidence="1">
    <location>
        <begin position="1"/>
        <end position="22"/>
    </location>
</feature>
<evidence type="ECO:0008006" key="5">
    <source>
        <dbReference type="Google" id="ProtNLM"/>
    </source>
</evidence>
<reference evidence="3 4" key="1">
    <citation type="submission" date="2022-12" db="EMBL/GenBank/DDBJ databases">
        <authorList>
            <person name="Mo P."/>
        </authorList>
    </citation>
    <scope>NUCLEOTIDE SEQUENCE [LARGE SCALE GENOMIC DNA]</scope>
    <source>
        <strain evidence="3 4">HUAS 2-6</strain>
    </source>
</reference>
<dbReference type="RefSeq" id="WP_270086701.1">
    <property type="nucleotide sequence ID" value="NZ_CP115300.1"/>
</dbReference>
<evidence type="ECO:0000313" key="4">
    <source>
        <dbReference type="Proteomes" id="UP001212326"/>
    </source>
</evidence>
<feature type="region of interest" description="Disordered" evidence="1">
    <location>
        <begin position="54"/>
        <end position="89"/>
    </location>
</feature>
<keyword evidence="2" id="KW-1133">Transmembrane helix</keyword>
<keyword evidence="2" id="KW-0472">Membrane</keyword>
<keyword evidence="4" id="KW-1185">Reference proteome</keyword>
<gene>
    <name evidence="3" type="ORF">O1G22_19815</name>
</gene>
<accession>A0ABY7PFT9</accession>
<evidence type="ECO:0000256" key="2">
    <source>
        <dbReference type="SAM" id="Phobius"/>
    </source>
</evidence>
<name>A0ABY7PFT9_9ACTN</name>
<proteinExistence type="predicted"/>